<gene>
    <name evidence="2" type="ORF">Terrestrivirus13_16</name>
</gene>
<protein>
    <submittedName>
        <fullName evidence="2">Uncharacterized protein</fullName>
    </submittedName>
</protein>
<feature type="compositionally biased region" description="Basic residues" evidence="1">
    <location>
        <begin position="1"/>
        <end position="17"/>
    </location>
</feature>
<dbReference type="EMBL" id="MK071991">
    <property type="protein sequence ID" value="AYV76750.1"/>
    <property type="molecule type" value="Genomic_DNA"/>
</dbReference>
<proteinExistence type="predicted"/>
<organism evidence="2">
    <name type="scientific">Terrestrivirus sp</name>
    <dbReference type="NCBI Taxonomy" id="2487775"/>
    <lineage>
        <taxon>Viruses</taxon>
        <taxon>Varidnaviria</taxon>
        <taxon>Bamfordvirae</taxon>
        <taxon>Nucleocytoviricota</taxon>
        <taxon>Megaviricetes</taxon>
        <taxon>Imitervirales</taxon>
        <taxon>Mimiviridae</taxon>
        <taxon>Klosneuvirinae</taxon>
    </lineage>
</organism>
<name>A0A3G4ZPE0_9VIRU</name>
<evidence type="ECO:0000256" key="1">
    <source>
        <dbReference type="SAM" id="MobiDB-lite"/>
    </source>
</evidence>
<reference evidence="2" key="1">
    <citation type="submission" date="2018-10" db="EMBL/GenBank/DDBJ databases">
        <title>Hidden diversity of soil giant viruses.</title>
        <authorList>
            <person name="Schulz F."/>
            <person name="Alteio L."/>
            <person name="Goudeau D."/>
            <person name="Ryan E.M."/>
            <person name="Malmstrom R.R."/>
            <person name="Blanchard J."/>
            <person name="Woyke T."/>
        </authorList>
    </citation>
    <scope>NUCLEOTIDE SEQUENCE</scope>
    <source>
        <strain evidence="2">TEV1</strain>
    </source>
</reference>
<sequence>MGRRKYKCDKQKSRQKFNQKQTKEDAETETNTVQVVQTMTENLCDNSHVTDIITIIPTNMSVDDDRINTTKEIINRDVIPLVIDHELERILNGYIKIEMSSDSETILEIPFHEHFYVKLGYEMIDHLEAKMEINQGFIDVLAI</sequence>
<evidence type="ECO:0000313" key="2">
    <source>
        <dbReference type="EMBL" id="AYV76750.1"/>
    </source>
</evidence>
<feature type="region of interest" description="Disordered" evidence="1">
    <location>
        <begin position="1"/>
        <end position="29"/>
    </location>
</feature>
<accession>A0A3G4ZPE0</accession>